<dbReference type="Proteomes" id="UP000193642">
    <property type="component" value="Unassembled WGS sequence"/>
</dbReference>
<comment type="caution">
    <text evidence="5">The sequence shown here is derived from an EMBL/GenBank/DDBJ whole genome shotgun (WGS) entry which is preliminary data.</text>
</comment>
<evidence type="ECO:0000256" key="3">
    <source>
        <dbReference type="ARBA" id="ARBA00022833"/>
    </source>
</evidence>
<protein>
    <recommendedName>
        <fullName evidence="7">ZZ-type domain-containing protein</fullName>
    </recommendedName>
</protein>
<dbReference type="OrthoDB" id="2131550at2759"/>
<dbReference type="EMBL" id="MCGO01000012">
    <property type="protein sequence ID" value="ORY48044.1"/>
    <property type="molecule type" value="Genomic_DNA"/>
</dbReference>
<keyword evidence="4" id="KW-0175">Coiled coil</keyword>
<keyword evidence="3" id="KW-0862">Zinc</keyword>
<dbReference type="GO" id="GO:0008270">
    <property type="term" value="F:zinc ion binding"/>
    <property type="evidence" value="ECO:0007669"/>
    <property type="project" value="UniProtKB-KW"/>
</dbReference>
<accession>A0A1Y2CMG3</accession>
<evidence type="ECO:0000313" key="5">
    <source>
        <dbReference type="EMBL" id="ORY48044.1"/>
    </source>
</evidence>
<proteinExistence type="predicted"/>
<organism evidence="5 6">
    <name type="scientific">Rhizoclosmatium globosum</name>
    <dbReference type="NCBI Taxonomy" id="329046"/>
    <lineage>
        <taxon>Eukaryota</taxon>
        <taxon>Fungi</taxon>
        <taxon>Fungi incertae sedis</taxon>
        <taxon>Chytridiomycota</taxon>
        <taxon>Chytridiomycota incertae sedis</taxon>
        <taxon>Chytridiomycetes</taxon>
        <taxon>Chytridiales</taxon>
        <taxon>Chytriomycetaceae</taxon>
        <taxon>Rhizoclosmatium</taxon>
    </lineage>
</organism>
<sequence>MPALVLNAITDELRPFPVHVASAATQPTVSIQPGDDPTPPNGVSQANLNGISVVLAASAGFSTAPSMQDFHPSKIHFDLDISISALTVSTIFEFENPYYATHSDGKTESMVVKAKVAKFIAVPDSNKDLQLVSTRFQDWDGKEWVDITTSIAYTAQAKAVVDAVIQTQSNQTAGMATVQDESFDVTLGPVGMKGRILLTFTCGAPFVYDAMGLALDGSDIGKGRLIPVSLFLPWASLKDQNGDCGVSFAMKAPASSIALPPSDCGDAYRHLHGQELLRRSTMIAVDSLKQEPSHSTAQHTWSCLPISPTFVIFWLLVPNDADFGFEILSLEEPVPKETELKVTVLQPSAKDSKLLMQSLPGAGYNPAQLARIIIDAPKKAFPRTKPQLILNIGLSDASGSTCCSSGTTTVRAQFNEMTKRRFLKRVFSIPVLLESGILQPHDVWTDVVIAFDGSAREQRVIAFRVSDFNATNLSQDPSTGNVKLSPSALFSNDKVAKDIVDFVHWSESITPGGFTDFVKPAEKATSMIQGIISVAQQLTPGLETTSIKSFVDFDTDGGHNGTSGDVTTAINALVQAAQVRNGVVTGFGSWVDQTIASKVAALLGPNPALLGLHVPQFGHEGMDRIFATGFTAWVDTLRHESFELSVTAGSFSENTDAVQVLFAKGQETSRIDFGAVDVSNVNYTGSVLTGVSSGDSLILYATSRLDAKTLAQRIEVKINGVNQSSVHRSVKPEMLEGANLAFEWLAVTGQKDSAAKLNSSVAVPNLLARIEDNVSFAYNMPTLTGTTAYLGRAENSGNRTPIDKAHQPQEPSLARNLKPILGTSPLFGTSTFSAGAPGGLFGTQSAPIVGAVNGFGASSLTDFGKPPTAAFGTNPAASSFSFGSGAVPSSGALAAFGFSAPPQQQQMHQQLQQQQMQQAQMQQQLLQQRLQQLSQQQNQQSLPQHPLLQQARKSTLQQINPKKHWAGILNRSSNLKVTATGAALQGIDQTIEQPGETLTSVQYTIQKFIGTVAVNYVCDTCNRQIDGGQIRFHCLDCYDFDECEMCHGRHVSTMAFHRVVAVNNLPPSYSIPRDPLLDKLLGVARSKLETGAANPSFDVTVWSQTRVIKRLLVAMVEWWVEIRAWLQPSELPEVLDSGFLCEVQSALASKANKQILEVGLKIVDTLIREYSK</sequence>
<name>A0A1Y2CMG3_9FUNG</name>
<evidence type="ECO:0000256" key="4">
    <source>
        <dbReference type="SAM" id="Coils"/>
    </source>
</evidence>
<dbReference type="AlphaFoldDB" id="A0A1Y2CMG3"/>
<dbReference type="InterPro" id="IPR043145">
    <property type="entry name" value="Znf_ZZ_sf"/>
</dbReference>
<evidence type="ECO:0000256" key="2">
    <source>
        <dbReference type="ARBA" id="ARBA00022771"/>
    </source>
</evidence>
<dbReference type="SUPFAM" id="SSF57850">
    <property type="entry name" value="RING/U-box"/>
    <property type="match status" value="1"/>
</dbReference>
<evidence type="ECO:0008006" key="7">
    <source>
        <dbReference type="Google" id="ProtNLM"/>
    </source>
</evidence>
<gene>
    <name evidence="5" type="ORF">BCR33DRAFT_714494</name>
</gene>
<keyword evidence="2" id="KW-0863">Zinc-finger</keyword>
<dbReference type="CDD" id="cd02249">
    <property type="entry name" value="ZZ"/>
    <property type="match status" value="1"/>
</dbReference>
<keyword evidence="6" id="KW-1185">Reference proteome</keyword>
<keyword evidence="1" id="KW-0479">Metal-binding</keyword>
<reference evidence="5 6" key="1">
    <citation type="submission" date="2016-07" db="EMBL/GenBank/DDBJ databases">
        <title>Pervasive Adenine N6-methylation of Active Genes in Fungi.</title>
        <authorList>
            <consortium name="DOE Joint Genome Institute"/>
            <person name="Mondo S.J."/>
            <person name="Dannebaum R.O."/>
            <person name="Kuo R.C."/>
            <person name="Labutti K."/>
            <person name="Haridas S."/>
            <person name="Kuo A."/>
            <person name="Salamov A."/>
            <person name="Ahrendt S.R."/>
            <person name="Lipzen A."/>
            <person name="Sullivan W."/>
            <person name="Andreopoulos W.B."/>
            <person name="Clum A."/>
            <person name="Lindquist E."/>
            <person name="Daum C."/>
            <person name="Ramamoorthy G.K."/>
            <person name="Gryganskyi A."/>
            <person name="Culley D."/>
            <person name="Magnuson J.K."/>
            <person name="James T.Y."/>
            <person name="O'Malley M.A."/>
            <person name="Stajich J.E."/>
            <person name="Spatafora J.W."/>
            <person name="Visel A."/>
            <person name="Grigoriev I.V."/>
        </authorList>
    </citation>
    <scope>NUCLEOTIDE SEQUENCE [LARGE SCALE GENOMIC DNA]</scope>
    <source>
        <strain evidence="5 6">JEL800</strain>
    </source>
</reference>
<dbReference type="Gene3D" id="3.30.60.90">
    <property type="match status" value="1"/>
</dbReference>
<feature type="coiled-coil region" evidence="4">
    <location>
        <begin position="904"/>
        <end position="936"/>
    </location>
</feature>
<evidence type="ECO:0000313" key="6">
    <source>
        <dbReference type="Proteomes" id="UP000193642"/>
    </source>
</evidence>
<evidence type="ECO:0000256" key="1">
    <source>
        <dbReference type="ARBA" id="ARBA00022723"/>
    </source>
</evidence>